<dbReference type="AlphaFoldDB" id="A0A4V2PTY7"/>
<protein>
    <submittedName>
        <fullName evidence="1">Uncharacterized protein</fullName>
    </submittedName>
</protein>
<keyword evidence="2" id="KW-1185">Reference proteome</keyword>
<evidence type="ECO:0000313" key="1">
    <source>
        <dbReference type="EMBL" id="TCK68441.1"/>
    </source>
</evidence>
<reference evidence="1 2" key="1">
    <citation type="submission" date="2019-03" db="EMBL/GenBank/DDBJ databases">
        <title>Genomic Encyclopedia of Type Strains, Phase IV (KMG-IV): sequencing the most valuable type-strain genomes for metagenomic binning, comparative biology and taxonomic classification.</title>
        <authorList>
            <person name="Goeker M."/>
        </authorList>
    </citation>
    <scope>NUCLEOTIDE SEQUENCE [LARGE SCALE GENOMIC DNA]</scope>
    <source>
        <strain evidence="1 2">DSM 103428</strain>
    </source>
</reference>
<dbReference type="EMBL" id="SMGK01000009">
    <property type="protein sequence ID" value="TCK68441.1"/>
    <property type="molecule type" value="Genomic_DNA"/>
</dbReference>
<accession>A0A4V2PTY7</accession>
<sequence>MSKTVAITSEYRNLPLTQLQESPTNPRRRFDEHNLQELADYVPGHIIGIMFRWPLCGGCNEKPHG</sequence>
<evidence type="ECO:0000313" key="2">
    <source>
        <dbReference type="Proteomes" id="UP000295210"/>
    </source>
</evidence>
<organism evidence="1 2">
    <name type="scientific">Acidipila rosea</name>
    <dbReference type="NCBI Taxonomy" id="768535"/>
    <lineage>
        <taxon>Bacteria</taxon>
        <taxon>Pseudomonadati</taxon>
        <taxon>Acidobacteriota</taxon>
        <taxon>Terriglobia</taxon>
        <taxon>Terriglobales</taxon>
        <taxon>Acidobacteriaceae</taxon>
        <taxon>Acidipila</taxon>
    </lineage>
</organism>
<gene>
    <name evidence="1" type="ORF">C7378_3518</name>
</gene>
<name>A0A4V2PTY7_9BACT</name>
<comment type="caution">
    <text evidence="1">The sequence shown here is derived from an EMBL/GenBank/DDBJ whole genome shotgun (WGS) entry which is preliminary data.</text>
</comment>
<proteinExistence type="predicted"/>
<dbReference type="Proteomes" id="UP000295210">
    <property type="component" value="Unassembled WGS sequence"/>
</dbReference>
<dbReference type="RefSeq" id="WP_131999483.1">
    <property type="nucleotide sequence ID" value="NZ_SMGK01000009.1"/>
</dbReference>